<feature type="domain" description="AAA+ ATPase" evidence="1">
    <location>
        <begin position="78"/>
        <end position="384"/>
    </location>
</feature>
<evidence type="ECO:0000313" key="3">
    <source>
        <dbReference type="Proteomes" id="UP000198481"/>
    </source>
</evidence>
<dbReference type="AlphaFoldDB" id="A0A1H1ZV72"/>
<evidence type="ECO:0000259" key="1">
    <source>
        <dbReference type="SMART" id="SM00382"/>
    </source>
</evidence>
<dbReference type="SUPFAM" id="SSF52540">
    <property type="entry name" value="P-loop containing nucleoside triphosphate hydrolases"/>
    <property type="match status" value="1"/>
</dbReference>
<dbReference type="Gene3D" id="3.40.50.300">
    <property type="entry name" value="P-loop containing nucleotide triphosphate hydrolases"/>
    <property type="match status" value="2"/>
</dbReference>
<gene>
    <name evidence="2" type="ORF">SAMN05216222_4115</name>
</gene>
<protein>
    <recommendedName>
        <fullName evidence="1">AAA+ ATPase domain-containing protein</fullName>
    </recommendedName>
</protein>
<dbReference type="EMBL" id="LT629762">
    <property type="protein sequence ID" value="SDT37691.1"/>
    <property type="molecule type" value="Genomic_DNA"/>
</dbReference>
<dbReference type="InterPro" id="IPR027417">
    <property type="entry name" value="P-loop_NTPase"/>
</dbReference>
<accession>A0A1H1ZV72</accession>
<dbReference type="PANTHER" id="PTHR30121">
    <property type="entry name" value="UNCHARACTERIZED PROTEIN YJGR-RELATED"/>
    <property type="match status" value="1"/>
</dbReference>
<organism evidence="2 3">
    <name type="scientific">Pseudomonas prosekii</name>
    <dbReference type="NCBI Taxonomy" id="1148509"/>
    <lineage>
        <taxon>Bacteria</taxon>
        <taxon>Pseudomonadati</taxon>
        <taxon>Pseudomonadota</taxon>
        <taxon>Gammaproteobacteria</taxon>
        <taxon>Pseudomonadales</taxon>
        <taxon>Pseudomonadaceae</taxon>
        <taxon>Pseudomonas</taxon>
    </lineage>
</organism>
<sequence>MSRSCFYKHGQIGLREIKLIFRLSLGNYRGSLQSGSRHYLSAVNDQRLTMGDKMPDSSKLVIGADLAGQPIAQAMRLANRHGLVAGATGTGKTVTLQRLAEAFSDAGVAVFAADIKGDLCGLGAAGDPQGKVAERIAGMPWLNYTPQAYPVTLWDIHGESGHPLRTTLSEMGPLLIGALLELTDSQQSALYAAFKVADREGLLLLDLKDLKALLNHLRDNPQLLGDDAALMTTGSSQALLRRLAILEQQGAEALFGEPALQLEDILQPAADGRGRIHLLDASRLVHQAPKVYATFLLWLLAELFEQLPERGDADKPLLALFFDEAHLLFADTPKALQERLEQVVRLIRSKGVGVYFVTQSPGDLPDDVLAQLGLRVQHGLRAFTAKEQKSLRAVADGFRPNPAFDALSVLTELGIGEALVGTLQDKGTPEMVQRVLVAPPQSRIGPLTATERTMLIAGSPFKGRYDKPVDRESAYEVLMGRKGLAPEAEPDKPAAEEPSFTDKAGEFLGTAAGQALKSAMRQAANQIGRQLVRGLMGSLLGGSKRR</sequence>
<dbReference type="STRING" id="1148509.SAMN05216222_4115"/>
<proteinExistence type="predicted"/>
<dbReference type="InterPro" id="IPR051162">
    <property type="entry name" value="T4SS_component"/>
</dbReference>
<dbReference type="Pfam" id="PF05872">
    <property type="entry name" value="HerA_C"/>
    <property type="match status" value="1"/>
</dbReference>
<dbReference type="InterPro" id="IPR033186">
    <property type="entry name" value="HerA_C"/>
</dbReference>
<reference evidence="2 3" key="1">
    <citation type="submission" date="2016-10" db="EMBL/GenBank/DDBJ databases">
        <authorList>
            <person name="de Groot N.N."/>
        </authorList>
    </citation>
    <scope>NUCLEOTIDE SEQUENCE [LARGE SCALE GENOMIC DNA]</scope>
    <source>
        <strain evidence="2 3">LMG 26867</strain>
    </source>
</reference>
<dbReference type="InterPro" id="IPR003593">
    <property type="entry name" value="AAA+_ATPase"/>
</dbReference>
<dbReference type="PANTHER" id="PTHR30121:SF6">
    <property type="entry name" value="SLR6007 PROTEIN"/>
    <property type="match status" value="1"/>
</dbReference>
<dbReference type="SMART" id="SM00382">
    <property type="entry name" value="AAA"/>
    <property type="match status" value="1"/>
</dbReference>
<dbReference type="Proteomes" id="UP000198481">
    <property type="component" value="Chromosome I"/>
</dbReference>
<evidence type="ECO:0000313" key="2">
    <source>
        <dbReference type="EMBL" id="SDT37691.1"/>
    </source>
</evidence>
<name>A0A1H1ZV72_9PSED</name>